<evidence type="ECO:0000256" key="9">
    <source>
        <dbReference type="SAM" id="MobiDB-lite"/>
    </source>
</evidence>
<dbReference type="SMART" id="SM01193">
    <property type="entry name" value="Enolase_N"/>
    <property type="match status" value="1"/>
</dbReference>
<name>A0AAD5AV26_SILAS</name>
<dbReference type="InterPro" id="IPR000941">
    <property type="entry name" value="Enolase"/>
</dbReference>
<gene>
    <name evidence="12" type="ORF">C0J50_17710</name>
</gene>
<dbReference type="CDD" id="cd22974">
    <property type="entry name" value="DD_ENO4"/>
    <property type="match status" value="1"/>
</dbReference>
<sequence length="586" mass="64345">MSFKGVELCKSRVSKEDKEFYELKNKAVEYYRANGVPQELENVLNEMFSAKPHDIYGYMANHFSRLSHTPVISALVGREVYDGRGEAALQVDVYCIVRNVEKLISNAVVTGLDGDGTEIQNAVANGNQHRAFVEVALVWIKDHLSSMVHGFNPTQQTHLDKMLSDFYMVRYLEDQDAREKEQKREEEEKNEQTSDTATDTATPPPPPASGKDKKKGEKGKKGSAREKPLPPPEKPEPVLPGAMAVGALSLAAAKSASSLTATPLYKHIFTLRDPQDLTVLMPRLLVSMISCGKASAGKLNLLEEVILLPSVPHRAGEIIEMSRDIQREIRRIVATTTGKSGPTVTGISEGGAIQLAVERAEQALDLLMEACLNLGLPIGTELRLAINCAAHLLFDYSKGKYEVMAGTLKSPDELVDMLAGLISKYPAIVALIDPLRKEDVEQWQKLSSLTGQSCCLIADAAYRPCPHWKKAKPLPPGVTWVTLRHRSEMTLTDLLHSVTERTEGETILAVNSDEIGDDSMIDVAVGLGVSFIKLGGLTGGGRMNKYNRLHKIEQELEEQGILGIREIELPCESSPEGEETQTQPET</sequence>
<evidence type="ECO:0000259" key="11">
    <source>
        <dbReference type="SMART" id="SM01193"/>
    </source>
</evidence>
<evidence type="ECO:0000256" key="6">
    <source>
        <dbReference type="ARBA" id="ARBA00031125"/>
    </source>
</evidence>
<evidence type="ECO:0000313" key="12">
    <source>
        <dbReference type="EMBL" id="KAI5622832.1"/>
    </source>
</evidence>
<dbReference type="GO" id="GO:0000015">
    <property type="term" value="C:phosphopyruvate hydratase complex"/>
    <property type="evidence" value="ECO:0007669"/>
    <property type="project" value="InterPro"/>
</dbReference>
<dbReference type="InterPro" id="IPR029017">
    <property type="entry name" value="Enolase-like_N"/>
</dbReference>
<dbReference type="Pfam" id="PF00113">
    <property type="entry name" value="Enolase_C"/>
    <property type="match status" value="1"/>
</dbReference>
<evidence type="ECO:0000256" key="7">
    <source>
        <dbReference type="ARBA" id="ARBA00034855"/>
    </source>
</evidence>
<dbReference type="InterPro" id="IPR047500">
    <property type="entry name" value="DD_ENO4"/>
</dbReference>
<dbReference type="InterPro" id="IPR036849">
    <property type="entry name" value="Enolase-like_C_sf"/>
</dbReference>
<dbReference type="EMBL" id="MU551610">
    <property type="protein sequence ID" value="KAI5622832.1"/>
    <property type="molecule type" value="Genomic_DNA"/>
</dbReference>
<dbReference type="EC" id="4.2.1.11" evidence="3"/>
<feature type="domain" description="Enolase N-terminal" evidence="11">
    <location>
        <begin position="72"/>
        <end position="268"/>
    </location>
</feature>
<evidence type="ECO:0000256" key="5">
    <source>
        <dbReference type="ARBA" id="ARBA00023239"/>
    </source>
</evidence>
<feature type="region of interest" description="Disordered" evidence="9">
    <location>
        <begin position="177"/>
        <end position="240"/>
    </location>
</feature>
<accession>A0AAD5AV26</accession>
<dbReference type="SUPFAM" id="SSF54826">
    <property type="entry name" value="Enolase N-terminal domain-like"/>
    <property type="match status" value="1"/>
</dbReference>
<dbReference type="GO" id="GO:0000287">
    <property type="term" value="F:magnesium ion binding"/>
    <property type="evidence" value="ECO:0007669"/>
    <property type="project" value="InterPro"/>
</dbReference>
<dbReference type="GO" id="GO:0004634">
    <property type="term" value="F:phosphopyruvate hydratase activity"/>
    <property type="evidence" value="ECO:0007669"/>
    <property type="project" value="UniProtKB-EC"/>
</dbReference>
<dbReference type="GO" id="GO:0006096">
    <property type="term" value="P:glycolytic process"/>
    <property type="evidence" value="ECO:0007669"/>
    <property type="project" value="UniProtKB-KW"/>
</dbReference>
<comment type="pathway">
    <text evidence="1">Carbohydrate degradation; glycolysis; pyruvate from D-glyceraldehyde 3-phosphate: step 4/5.</text>
</comment>
<dbReference type="PANTHER" id="PTHR11902:SF30">
    <property type="entry name" value="ENOLASE 4"/>
    <property type="match status" value="1"/>
</dbReference>
<dbReference type="Gene3D" id="3.30.390.10">
    <property type="entry name" value="Enolase-like, N-terminal domain"/>
    <property type="match status" value="1"/>
</dbReference>
<feature type="compositionally biased region" description="Basic and acidic residues" evidence="9">
    <location>
        <begin position="177"/>
        <end position="192"/>
    </location>
</feature>
<dbReference type="InterPro" id="IPR020810">
    <property type="entry name" value="Enolase_C"/>
</dbReference>
<evidence type="ECO:0000313" key="13">
    <source>
        <dbReference type="Proteomes" id="UP001205998"/>
    </source>
</evidence>
<comment type="catalytic activity">
    <reaction evidence="8">
        <text>(2R)-2-phosphoglycerate = phosphoenolpyruvate + H2O</text>
        <dbReference type="Rhea" id="RHEA:10164"/>
        <dbReference type="ChEBI" id="CHEBI:15377"/>
        <dbReference type="ChEBI" id="CHEBI:58289"/>
        <dbReference type="ChEBI" id="CHEBI:58702"/>
        <dbReference type="EC" id="4.2.1.11"/>
    </reaction>
</comment>
<keyword evidence="4" id="KW-0324">Glycolysis</keyword>
<dbReference type="InterPro" id="IPR020811">
    <property type="entry name" value="Enolase_N"/>
</dbReference>
<comment type="caution">
    <text evidence="12">The sequence shown here is derived from an EMBL/GenBank/DDBJ whole genome shotgun (WGS) entry which is preliminary data.</text>
</comment>
<keyword evidence="13" id="KW-1185">Reference proteome</keyword>
<evidence type="ECO:0000256" key="8">
    <source>
        <dbReference type="ARBA" id="ARBA00048333"/>
    </source>
</evidence>
<keyword evidence="5" id="KW-0456">Lyase</keyword>
<comment type="similarity">
    <text evidence="2">Belongs to the enolase family.</text>
</comment>
<evidence type="ECO:0000259" key="10">
    <source>
        <dbReference type="SMART" id="SM01192"/>
    </source>
</evidence>
<dbReference type="PANTHER" id="PTHR11902">
    <property type="entry name" value="ENOLASE"/>
    <property type="match status" value="1"/>
</dbReference>
<protein>
    <recommendedName>
        <fullName evidence="7">Enolase 4</fullName>
        <ecNumber evidence="3">4.2.1.11</ecNumber>
    </recommendedName>
    <alternativeName>
        <fullName evidence="6">2-phospho-D-glycerate hydro-lyase</fullName>
    </alternativeName>
</protein>
<proteinExistence type="inferred from homology"/>
<dbReference type="Proteomes" id="UP001205998">
    <property type="component" value="Unassembled WGS sequence"/>
</dbReference>
<reference evidence="12" key="1">
    <citation type="submission" date="2018-07" db="EMBL/GenBank/DDBJ databases">
        <title>Comparative genomics of catfishes provides insights into carnivory and benthic adaptation.</title>
        <authorList>
            <person name="Zhang Y."/>
            <person name="Wang D."/>
            <person name="Peng Z."/>
            <person name="Zheng S."/>
            <person name="Shao F."/>
            <person name="Tao W."/>
        </authorList>
    </citation>
    <scope>NUCLEOTIDE SEQUENCE</scope>
    <source>
        <strain evidence="12">Chongqing</strain>
    </source>
</reference>
<dbReference type="AlphaFoldDB" id="A0AAD5AV26"/>
<dbReference type="SUPFAM" id="SSF51604">
    <property type="entry name" value="Enolase C-terminal domain-like"/>
    <property type="match status" value="1"/>
</dbReference>
<evidence type="ECO:0000256" key="2">
    <source>
        <dbReference type="ARBA" id="ARBA00009604"/>
    </source>
</evidence>
<evidence type="ECO:0000256" key="1">
    <source>
        <dbReference type="ARBA" id="ARBA00005031"/>
    </source>
</evidence>
<dbReference type="Gene3D" id="3.20.20.120">
    <property type="entry name" value="Enolase-like C-terminal domain"/>
    <property type="match status" value="1"/>
</dbReference>
<feature type="domain" description="Enolase C-terminal TIM barrel" evidence="10">
    <location>
        <begin position="278"/>
        <end position="570"/>
    </location>
</feature>
<organism evidence="12 13">
    <name type="scientific">Silurus asotus</name>
    <name type="common">Amur catfish</name>
    <name type="synonym">Parasilurus asotus</name>
    <dbReference type="NCBI Taxonomy" id="30991"/>
    <lineage>
        <taxon>Eukaryota</taxon>
        <taxon>Metazoa</taxon>
        <taxon>Chordata</taxon>
        <taxon>Craniata</taxon>
        <taxon>Vertebrata</taxon>
        <taxon>Euteleostomi</taxon>
        <taxon>Actinopterygii</taxon>
        <taxon>Neopterygii</taxon>
        <taxon>Teleostei</taxon>
        <taxon>Ostariophysi</taxon>
        <taxon>Siluriformes</taxon>
        <taxon>Siluridae</taxon>
        <taxon>Silurus</taxon>
    </lineage>
</organism>
<feature type="compositionally biased region" description="Basic and acidic residues" evidence="9">
    <location>
        <begin position="210"/>
        <end position="236"/>
    </location>
</feature>
<dbReference type="SMART" id="SM01192">
    <property type="entry name" value="Enolase_C"/>
    <property type="match status" value="1"/>
</dbReference>
<evidence type="ECO:0000256" key="4">
    <source>
        <dbReference type="ARBA" id="ARBA00023152"/>
    </source>
</evidence>
<evidence type="ECO:0000256" key="3">
    <source>
        <dbReference type="ARBA" id="ARBA00012058"/>
    </source>
</evidence>